<evidence type="ECO:0000256" key="4">
    <source>
        <dbReference type="ARBA" id="ARBA00022516"/>
    </source>
</evidence>
<dbReference type="AlphaFoldDB" id="A0A150QPN9"/>
<evidence type="ECO:0000256" key="3">
    <source>
        <dbReference type="ARBA" id="ARBA00012243"/>
    </source>
</evidence>
<dbReference type="PANTHER" id="PTHR10067">
    <property type="entry name" value="PHOSPHATIDYLSERINE DECARBOXYLASE"/>
    <property type="match status" value="1"/>
</dbReference>
<keyword evidence="5" id="KW-0210">Decarboxylase</keyword>
<dbReference type="OrthoDB" id="9802030at2"/>
<keyword evidence="9" id="KW-0456">Lyase</keyword>
<dbReference type="UniPathway" id="UPA00558"/>
<comment type="pathway">
    <text evidence="2">Lipid metabolism.</text>
</comment>
<dbReference type="Proteomes" id="UP000075260">
    <property type="component" value="Unassembled WGS sequence"/>
</dbReference>
<keyword evidence="7" id="KW-0865">Zymogen</keyword>
<dbReference type="EMBL" id="JEMA01000439">
    <property type="protein sequence ID" value="KYF69943.1"/>
    <property type="molecule type" value="Genomic_DNA"/>
</dbReference>
<evidence type="ECO:0000313" key="13">
    <source>
        <dbReference type="EMBL" id="KYF69943.1"/>
    </source>
</evidence>
<comment type="pathway">
    <text evidence="12">Phospholipid metabolism; phosphatidylethanolamine biosynthesis.</text>
</comment>
<dbReference type="GO" id="GO:0004609">
    <property type="term" value="F:phosphatidylserine decarboxylase activity"/>
    <property type="evidence" value="ECO:0007669"/>
    <property type="project" value="UniProtKB-EC"/>
</dbReference>
<evidence type="ECO:0000256" key="7">
    <source>
        <dbReference type="ARBA" id="ARBA00023145"/>
    </source>
</evidence>
<organism evidence="13 14">
    <name type="scientific">Sorangium cellulosum</name>
    <name type="common">Polyangium cellulosum</name>
    <dbReference type="NCBI Taxonomy" id="56"/>
    <lineage>
        <taxon>Bacteria</taxon>
        <taxon>Pseudomonadati</taxon>
        <taxon>Myxococcota</taxon>
        <taxon>Polyangia</taxon>
        <taxon>Polyangiales</taxon>
        <taxon>Polyangiaceae</taxon>
        <taxon>Sorangium</taxon>
    </lineage>
</organism>
<dbReference type="PANTHER" id="PTHR10067:SF6">
    <property type="entry name" value="PHOSPHATIDYLSERINE DECARBOXYLASE PROENZYME, MITOCHONDRIAL"/>
    <property type="match status" value="1"/>
</dbReference>
<keyword evidence="8" id="KW-0594">Phospholipid biosynthesis</keyword>
<dbReference type="EC" id="4.1.1.65" evidence="3"/>
<proteinExistence type="predicted"/>
<sequence length="280" mass="30094">MTVATYAAAQLLRVLPRERITRAVGRLCDARAPAAVLNAVVKLYARAYRVDMDAAEVLTSPYESFDAFFTRKLREGMRPVCSDPGAITSPADGRIAAIGPVTEGGRLLIKGQPYRVEDLVGDPAEATRYDGGQFAVVYLSPRDYHRVHSPIAGQISVIRSMPGELFPVNSIGERHVPGLFARNRRVAIVIDTERQGRVTVVMVGAMIVGRITVSAVDGRDVPLGVHAITPALPVRCGEEIGKFHLGSTAVMFVERGAAPPWSRAPGPILYGEPLDGGGEQ</sequence>
<keyword evidence="10" id="KW-1208">Phospholipid metabolism</keyword>
<evidence type="ECO:0000256" key="2">
    <source>
        <dbReference type="ARBA" id="ARBA00005189"/>
    </source>
</evidence>
<comment type="cofactor">
    <cofactor evidence="1">
        <name>pyruvate</name>
        <dbReference type="ChEBI" id="CHEBI:15361"/>
    </cofactor>
</comment>
<dbReference type="Pfam" id="PF02666">
    <property type="entry name" value="PS_Dcarbxylase"/>
    <property type="match status" value="1"/>
</dbReference>
<dbReference type="GO" id="GO:0006646">
    <property type="term" value="P:phosphatidylethanolamine biosynthetic process"/>
    <property type="evidence" value="ECO:0007669"/>
    <property type="project" value="UniProtKB-UniPathway"/>
</dbReference>
<reference evidence="13 14" key="1">
    <citation type="submission" date="2014-02" db="EMBL/GenBank/DDBJ databases">
        <title>The small core and large imbalanced accessory genome model reveals a collaborative survival strategy of Sorangium cellulosum strains in nature.</title>
        <authorList>
            <person name="Han K."/>
            <person name="Peng R."/>
            <person name="Blom J."/>
            <person name="Li Y.-Z."/>
        </authorList>
    </citation>
    <scope>NUCLEOTIDE SEQUENCE [LARGE SCALE GENOMIC DNA]</scope>
    <source>
        <strain evidence="13 14">So0008-312</strain>
    </source>
</reference>
<comment type="caution">
    <text evidence="13">The sequence shown here is derived from an EMBL/GenBank/DDBJ whole genome shotgun (WGS) entry which is preliminary data.</text>
</comment>
<dbReference type="InterPro" id="IPR003817">
    <property type="entry name" value="PS_Dcarbxylase"/>
</dbReference>
<evidence type="ECO:0000256" key="11">
    <source>
        <dbReference type="ARBA" id="ARBA00023317"/>
    </source>
</evidence>
<accession>A0A150QPN9</accession>
<keyword evidence="11" id="KW-0670">Pyruvate</keyword>
<dbReference type="InterPro" id="IPR033177">
    <property type="entry name" value="PSD-B"/>
</dbReference>
<gene>
    <name evidence="13" type="ORF">BE15_06175</name>
</gene>
<evidence type="ECO:0000256" key="8">
    <source>
        <dbReference type="ARBA" id="ARBA00023209"/>
    </source>
</evidence>
<evidence type="ECO:0000256" key="6">
    <source>
        <dbReference type="ARBA" id="ARBA00023098"/>
    </source>
</evidence>
<dbReference type="NCBIfam" id="TIGR00163">
    <property type="entry name" value="PS_decarb"/>
    <property type="match status" value="1"/>
</dbReference>
<evidence type="ECO:0000256" key="5">
    <source>
        <dbReference type="ARBA" id="ARBA00022793"/>
    </source>
</evidence>
<keyword evidence="6" id="KW-0443">Lipid metabolism</keyword>
<evidence type="ECO:0000256" key="12">
    <source>
        <dbReference type="ARBA" id="ARBA00024326"/>
    </source>
</evidence>
<evidence type="ECO:0000313" key="14">
    <source>
        <dbReference type="Proteomes" id="UP000075260"/>
    </source>
</evidence>
<name>A0A150QPN9_SORCE</name>
<keyword evidence="4" id="KW-0444">Lipid biosynthesis</keyword>
<evidence type="ECO:0000256" key="10">
    <source>
        <dbReference type="ARBA" id="ARBA00023264"/>
    </source>
</evidence>
<evidence type="ECO:0000256" key="9">
    <source>
        <dbReference type="ARBA" id="ARBA00023239"/>
    </source>
</evidence>
<protein>
    <recommendedName>
        <fullName evidence="3">phosphatidylserine decarboxylase</fullName>
        <ecNumber evidence="3">4.1.1.65</ecNumber>
    </recommendedName>
</protein>
<evidence type="ECO:0000256" key="1">
    <source>
        <dbReference type="ARBA" id="ARBA00001928"/>
    </source>
</evidence>